<reference evidence="4" key="2">
    <citation type="journal article" date="2019" name="Nat. Commun.">
        <title>Spatiotemporal dynamics of multidrug resistant bacteria on intensive care unit surfaces.</title>
        <authorList>
            <person name="D'Souza A.W."/>
            <person name="Potter R.F."/>
            <person name="Wallace M."/>
            <person name="Shupe A."/>
            <person name="Patel S."/>
            <person name="Sun X."/>
            <person name="Gul D."/>
            <person name="Kwon J.H."/>
            <person name="Andleeb S."/>
            <person name="Burnham C.D."/>
            <person name="Dantas G."/>
        </authorList>
    </citation>
    <scope>NUCLEOTIDE SEQUENCE</scope>
    <source>
        <strain evidence="4">AL_065</strain>
    </source>
</reference>
<feature type="transmembrane region" description="Helical" evidence="2">
    <location>
        <begin position="123"/>
        <end position="140"/>
    </location>
</feature>
<gene>
    <name evidence="4" type="ORF">EVX74_000835</name>
</gene>
<evidence type="ECO:0000313" key="4">
    <source>
        <dbReference type="EMBL" id="QXR07628.1"/>
    </source>
</evidence>
<evidence type="ECO:0008006" key="6">
    <source>
        <dbReference type="Google" id="ProtNLM"/>
    </source>
</evidence>
<dbReference type="Proteomes" id="UP000293391">
    <property type="component" value="Chromosome"/>
</dbReference>
<evidence type="ECO:0000256" key="1">
    <source>
        <dbReference type="SAM" id="MobiDB-lite"/>
    </source>
</evidence>
<keyword evidence="2" id="KW-1133">Transmembrane helix</keyword>
<reference evidence="4" key="1">
    <citation type="submission" date="2018-10" db="EMBL/GenBank/DDBJ databases">
        <authorList>
            <person name="D'Souza A.W."/>
            <person name="Potter R.F."/>
            <person name="Wallace M."/>
            <person name="Shupe A."/>
            <person name="Patel S."/>
            <person name="Sun S."/>
            <person name="Gul D."/>
            <person name="Kwon J.H."/>
            <person name="Andleeb S."/>
            <person name="Burnham C.-A.D."/>
            <person name="Dantas G."/>
        </authorList>
    </citation>
    <scope>NUCLEOTIDE SEQUENCE</scope>
    <source>
        <strain evidence="4">AL_065</strain>
    </source>
</reference>
<dbReference type="EMBL" id="CP078045">
    <property type="protein sequence ID" value="QXR07628.1"/>
    <property type="molecule type" value="Genomic_DNA"/>
</dbReference>
<accession>A0AAJ4P4F8</accession>
<name>A0AAJ4P4F8_ACILW</name>
<feature type="chain" id="PRO_5042594564" description="DUF1682 domain-containing protein" evidence="3">
    <location>
        <begin position="25"/>
        <end position="156"/>
    </location>
</feature>
<evidence type="ECO:0000313" key="5">
    <source>
        <dbReference type="Proteomes" id="UP000293391"/>
    </source>
</evidence>
<protein>
    <recommendedName>
        <fullName evidence="6">DUF1682 domain-containing protein</fullName>
    </recommendedName>
</protein>
<keyword evidence="2" id="KW-0472">Membrane</keyword>
<evidence type="ECO:0000256" key="3">
    <source>
        <dbReference type="SAM" id="SignalP"/>
    </source>
</evidence>
<sequence length="156" mass="18277">MNMKSLNKILLACILVSPVTAVFAYDAQEVINRGHMETQRLMERQTQDAQRVQTIQAQRGYENQMRERENKRQMEKSRQEALNRKPVTEAEMKKGLKDLGDLITSDQAKDVMTYMNNLKPDRLIIFFIIIFIDIYHSVLNSKYQSSLTQKILSLFF</sequence>
<keyword evidence="3" id="KW-0732">Signal</keyword>
<reference evidence="4" key="3">
    <citation type="submission" date="2021-06" db="EMBL/GenBank/DDBJ databases">
        <authorList>
            <person name="Diorio-Toth L."/>
        </authorList>
    </citation>
    <scope>NUCLEOTIDE SEQUENCE</scope>
    <source>
        <strain evidence="4">AL_065</strain>
    </source>
</reference>
<feature type="signal peptide" evidence="3">
    <location>
        <begin position="1"/>
        <end position="24"/>
    </location>
</feature>
<dbReference type="RefSeq" id="WP_129717691.1">
    <property type="nucleotide sequence ID" value="NZ_CP078045.1"/>
</dbReference>
<feature type="compositionally biased region" description="Basic and acidic residues" evidence="1">
    <location>
        <begin position="64"/>
        <end position="81"/>
    </location>
</feature>
<feature type="region of interest" description="Disordered" evidence="1">
    <location>
        <begin position="61"/>
        <end position="81"/>
    </location>
</feature>
<evidence type="ECO:0000256" key="2">
    <source>
        <dbReference type="SAM" id="Phobius"/>
    </source>
</evidence>
<dbReference type="AlphaFoldDB" id="A0AAJ4P4F8"/>
<proteinExistence type="predicted"/>
<organism evidence="4 5">
    <name type="scientific">Acinetobacter lwoffii</name>
    <dbReference type="NCBI Taxonomy" id="28090"/>
    <lineage>
        <taxon>Bacteria</taxon>
        <taxon>Pseudomonadati</taxon>
        <taxon>Pseudomonadota</taxon>
        <taxon>Gammaproteobacteria</taxon>
        <taxon>Moraxellales</taxon>
        <taxon>Moraxellaceae</taxon>
        <taxon>Acinetobacter</taxon>
    </lineage>
</organism>
<keyword evidence="2" id="KW-0812">Transmembrane</keyword>